<dbReference type="InterPro" id="IPR048454">
    <property type="entry name" value="YetF_N"/>
</dbReference>
<gene>
    <name evidence="10" type="ORF">D5F53_15615</name>
</gene>
<evidence type="ECO:0000313" key="10">
    <source>
        <dbReference type="EMBL" id="AYB44613.1"/>
    </source>
</evidence>
<dbReference type="InterPro" id="IPR007353">
    <property type="entry name" value="DUF421"/>
</dbReference>
<evidence type="ECO:0000256" key="1">
    <source>
        <dbReference type="ARBA" id="ARBA00004651"/>
    </source>
</evidence>
<evidence type="ECO:0000313" key="11">
    <source>
        <dbReference type="Proteomes" id="UP000266552"/>
    </source>
</evidence>
<dbReference type="EMBL" id="CP032412">
    <property type="protein sequence ID" value="AYB44613.1"/>
    <property type="molecule type" value="Genomic_DNA"/>
</dbReference>
<keyword evidence="6 7" id="KW-0472">Membrane</keyword>
<organism evidence="10 11">
    <name type="scientific">Paenibacillus lautus</name>
    <name type="common">Bacillus lautus</name>
    <dbReference type="NCBI Taxonomy" id="1401"/>
    <lineage>
        <taxon>Bacteria</taxon>
        <taxon>Bacillati</taxon>
        <taxon>Bacillota</taxon>
        <taxon>Bacilli</taxon>
        <taxon>Bacillales</taxon>
        <taxon>Paenibacillaceae</taxon>
        <taxon>Paenibacillus</taxon>
    </lineage>
</organism>
<dbReference type="KEGG" id="plw:D5F53_15615"/>
<feature type="domain" description="YetF C-terminal" evidence="8">
    <location>
        <begin position="90"/>
        <end position="221"/>
    </location>
</feature>
<evidence type="ECO:0000256" key="6">
    <source>
        <dbReference type="ARBA" id="ARBA00023136"/>
    </source>
</evidence>
<evidence type="ECO:0000256" key="5">
    <source>
        <dbReference type="ARBA" id="ARBA00022989"/>
    </source>
</evidence>
<evidence type="ECO:0000256" key="3">
    <source>
        <dbReference type="ARBA" id="ARBA00022475"/>
    </source>
</evidence>
<accession>A0A385TLS0</accession>
<comment type="subcellular location">
    <subcellularLocation>
        <location evidence="1">Cell membrane</location>
        <topology evidence="1">Multi-pass membrane protein</topology>
    </subcellularLocation>
</comment>
<dbReference type="Proteomes" id="UP000266552">
    <property type="component" value="Chromosome"/>
</dbReference>
<feature type="transmembrane region" description="Helical" evidence="7">
    <location>
        <begin position="15"/>
        <end position="34"/>
    </location>
</feature>
<keyword evidence="11" id="KW-1185">Reference proteome</keyword>
<keyword evidence="3" id="KW-1003">Cell membrane</keyword>
<dbReference type="AlphaFoldDB" id="A0A385TLS0"/>
<dbReference type="PANTHER" id="PTHR34582">
    <property type="entry name" value="UPF0702 TRANSMEMBRANE PROTEIN YCAP"/>
    <property type="match status" value="1"/>
</dbReference>
<keyword evidence="5 7" id="KW-1133">Transmembrane helix</keyword>
<evidence type="ECO:0000256" key="4">
    <source>
        <dbReference type="ARBA" id="ARBA00022692"/>
    </source>
</evidence>
<dbReference type="RefSeq" id="WP_119848500.1">
    <property type="nucleotide sequence ID" value="NZ_CP032412.1"/>
</dbReference>
<evidence type="ECO:0000256" key="7">
    <source>
        <dbReference type="SAM" id="Phobius"/>
    </source>
</evidence>
<dbReference type="InterPro" id="IPR023090">
    <property type="entry name" value="UPF0702_alpha/beta_dom_sf"/>
</dbReference>
<dbReference type="GO" id="GO:0005886">
    <property type="term" value="C:plasma membrane"/>
    <property type="evidence" value="ECO:0007669"/>
    <property type="project" value="UniProtKB-SubCell"/>
</dbReference>
<protein>
    <submittedName>
        <fullName evidence="10">DUF421 domain-containing protein</fullName>
    </submittedName>
</protein>
<dbReference type="Pfam" id="PF04239">
    <property type="entry name" value="DUF421"/>
    <property type="match status" value="1"/>
</dbReference>
<evidence type="ECO:0000259" key="9">
    <source>
        <dbReference type="Pfam" id="PF20730"/>
    </source>
</evidence>
<dbReference type="PANTHER" id="PTHR34582:SF5">
    <property type="entry name" value="UPF0702 TRANSMEMBRANE PROTEIN YETF"/>
    <property type="match status" value="1"/>
</dbReference>
<keyword evidence="4 7" id="KW-0812">Transmembrane</keyword>
<proteinExistence type="inferred from homology"/>
<dbReference type="Gene3D" id="3.30.240.20">
    <property type="entry name" value="bsu07140 like domains"/>
    <property type="match status" value="2"/>
</dbReference>
<comment type="similarity">
    <text evidence="2">Belongs to the UPF0702 family.</text>
</comment>
<evidence type="ECO:0000256" key="2">
    <source>
        <dbReference type="ARBA" id="ARBA00006448"/>
    </source>
</evidence>
<feature type="transmembrane region" description="Helical" evidence="7">
    <location>
        <begin position="69"/>
        <end position="89"/>
    </location>
</feature>
<dbReference type="Pfam" id="PF20730">
    <property type="entry name" value="YetF_N"/>
    <property type="match status" value="1"/>
</dbReference>
<evidence type="ECO:0000259" key="8">
    <source>
        <dbReference type="Pfam" id="PF04239"/>
    </source>
</evidence>
<feature type="transmembrane region" description="Helical" evidence="7">
    <location>
        <begin position="41"/>
        <end position="57"/>
    </location>
</feature>
<name>A0A385TLS0_PAELA</name>
<reference evidence="10 11" key="1">
    <citation type="submission" date="2018-09" db="EMBL/GenBank/DDBJ databases">
        <title>Genome Sequence of Paenibacillus lautus Strain E7593-69, Azo Dye-Degrading Bacteria, Isolated from Commercial Tattoo Inks.</title>
        <authorList>
            <person name="Nho S.W."/>
            <person name="Kim S.-J."/>
            <person name="Kweon O."/>
            <person name="Cerniglia C.E."/>
        </authorList>
    </citation>
    <scope>NUCLEOTIDE SEQUENCE [LARGE SCALE GENOMIC DNA]</scope>
    <source>
        <strain evidence="10 11">E7593-69</strain>
    </source>
</reference>
<feature type="domain" description="YetF-like N-terminal transmembrane" evidence="9">
    <location>
        <begin position="15"/>
        <end position="83"/>
    </location>
</feature>
<sequence length="239" mass="27221">MDFFESQETLTSVEWILRGIVSFVFLLLVTKVMGQRSISQLRFLDFIIALILGNIIAHPLSDEELGLEGSMITTIVIIVLYVAATWLSLKWPLIKRYLDPPPITLVKNGLIQFHNLSKARISVDYLFSELRKEKVEDIQKVSLALWEPGGTISVFMDTPYQPVTPADMNIVTQPFTISRPIIVDGKIDMLLLQEIGKDLDWLKLKVTPVHKNIQDVALATINDNEDVRFYSNQDSQYTQ</sequence>